<dbReference type="SUPFAM" id="SSF56112">
    <property type="entry name" value="Protein kinase-like (PK-like)"/>
    <property type="match status" value="1"/>
</dbReference>
<keyword evidence="1 7" id="KW-0808">Transferase</keyword>
<dbReference type="Gene3D" id="3.30.200.20">
    <property type="entry name" value="Phosphorylase Kinase, domain 1"/>
    <property type="match status" value="1"/>
</dbReference>
<dbReference type="GO" id="GO:0004674">
    <property type="term" value="F:protein serine/threonine kinase activity"/>
    <property type="evidence" value="ECO:0007669"/>
    <property type="project" value="UniProtKB-EC"/>
</dbReference>
<comment type="caution">
    <text evidence="7">The sequence shown here is derived from an EMBL/GenBank/DDBJ whole genome shotgun (WGS) entry which is preliminary data.</text>
</comment>
<dbReference type="PROSITE" id="PS50011">
    <property type="entry name" value="PROTEIN_KINASE_DOM"/>
    <property type="match status" value="1"/>
</dbReference>
<sequence length="875" mass="96565">MLSHKHFEYIDELFDQAIEQDETAQERFIDSLAGENPELAHELRELIAQFRSSDTFLSLSAWHSRDRLLAAALDLEDGVMAVATDRSNQVLGSFRLDREIARGYRAVVYKARRIDTEWEQVAAIKVLQRGVDSDDVLRRFLAERQILTLLDHPHIATLMDGGRTEDGLPYFVMEYIEGRPVTDYCAERNLPLKTRLELCRQICSAVAFAHRHLVVHRDLKPSNILVTDAGQVKLLDFGIAKLLGSDVDPAIAAQTVDVVRPMTPRYASPEQVAGEAITSATDVYQLGLLFTEILTGVSNARDALGLSGGPDRHQAPPRTPSRAMLQVDGASPFRPRELRGDLDWILLKALEPRPEDRYASAAELDADLENYLSSRAVNARQATAPYLLRKFARRRPVLSAALGLSLAGGLVFILVLAHFNRQLEAERQSALDAAARAAEVRDLLVGFIRSPDPWSGSGADARVSDILQHSEATIETQLEGRPELQVVLYGALADVYQNLAAHERSVALREKTLALHRTLGTANSFASLQAQRKRAQSQMVVGETRTAVATLERLLARIAQAFPDQLREAALIDIEIGRYHNTYGRAQDALPHGRRAVETLETEVEDPSLLAQATTVYGNSLGLLGQVEEAYNAYARAHEINHKNRGEQDVATLISRARIAANLSNQGRYAESIAIYDEILPPLESRLGPLHEEVLAVMNNVAYSHSLAGNRENAIWLHRGVLERRREKFGDTHRQVADSLQNIGSQLVHTGRYDQAIAPLEEAGRIYALVNAPGHSRTAYPHVSLAIAYAGIGADALQEQHARKALTLLQGQVSDDHPALLRARCLLGDSLVRNGEREQGISLLERAVDGLTGKVGISGEHLEACREALTQARQS</sequence>
<dbReference type="SUPFAM" id="SSF48452">
    <property type="entry name" value="TPR-like"/>
    <property type="match status" value="2"/>
</dbReference>
<feature type="transmembrane region" description="Helical" evidence="5">
    <location>
        <begin position="397"/>
        <end position="419"/>
    </location>
</feature>
<accession>A0AAW9RKK5</accession>
<dbReference type="SMART" id="SM00220">
    <property type="entry name" value="S_TKc"/>
    <property type="match status" value="1"/>
</dbReference>
<keyword evidence="2" id="KW-0547">Nucleotide-binding</keyword>
<dbReference type="Gene3D" id="1.25.40.10">
    <property type="entry name" value="Tetratricopeptide repeat domain"/>
    <property type="match status" value="2"/>
</dbReference>
<dbReference type="EMBL" id="JAZHOG010000006">
    <property type="protein sequence ID" value="MEJ8568046.1"/>
    <property type="molecule type" value="Genomic_DNA"/>
</dbReference>
<keyword evidence="5" id="KW-0472">Membrane</keyword>
<proteinExistence type="predicted"/>
<feature type="domain" description="Protein kinase" evidence="6">
    <location>
        <begin position="94"/>
        <end position="372"/>
    </location>
</feature>
<evidence type="ECO:0000256" key="2">
    <source>
        <dbReference type="ARBA" id="ARBA00022741"/>
    </source>
</evidence>
<keyword evidence="3 7" id="KW-0418">Kinase</keyword>
<dbReference type="Proteomes" id="UP001359886">
    <property type="component" value="Unassembled WGS sequence"/>
</dbReference>
<dbReference type="PROSITE" id="PS00108">
    <property type="entry name" value="PROTEIN_KINASE_ST"/>
    <property type="match status" value="1"/>
</dbReference>
<dbReference type="InterPro" id="IPR000719">
    <property type="entry name" value="Prot_kinase_dom"/>
</dbReference>
<dbReference type="PANTHER" id="PTHR43289">
    <property type="entry name" value="MITOGEN-ACTIVATED PROTEIN KINASE KINASE KINASE 20-RELATED"/>
    <property type="match status" value="1"/>
</dbReference>
<dbReference type="InterPro" id="IPR011990">
    <property type="entry name" value="TPR-like_helical_dom_sf"/>
</dbReference>
<evidence type="ECO:0000256" key="5">
    <source>
        <dbReference type="SAM" id="Phobius"/>
    </source>
</evidence>
<dbReference type="PANTHER" id="PTHR43289:SF34">
    <property type="entry name" value="SERINE_THREONINE-PROTEIN KINASE YBDM-RELATED"/>
    <property type="match status" value="1"/>
</dbReference>
<keyword evidence="5" id="KW-1133">Transmembrane helix</keyword>
<dbReference type="Pfam" id="PF00069">
    <property type="entry name" value="Pkinase"/>
    <property type="match status" value="1"/>
</dbReference>
<dbReference type="RefSeq" id="WP_354695369.1">
    <property type="nucleotide sequence ID" value="NZ_JAZHOG010000006.1"/>
</dbReference>
<evidence type="ECO:0000256" key="3">
    <source>
        <dbReference type="ARBA" id="ARBA00022777"/>
    </source>
</evidence>
<dbReference type="EC" id="2.7.11.1" evidence="7"/>
<protein>
    <submittedName>
        <fullName evidence="7">Serine/threonine-protein kinase</fullName>
        <ecNumber evidence="7">2.7.11.1</ecNumber>
    </submittedName>
</protein>
<evidence type="ECO:0000313" key="8">
    <source>
        <dbReference type="Proteomes" id="UP001359886"/>
    </source>
</evidence>
<dbReference type="Pfam" id="PF13424">
    <property type="entry name" value="TPR_12"/>
    <property type="match status" value="1"/>
</dbReference>
<dbReference type="AlphaFoldDB" id="A0AAW9RKK5"/>
<evidence type="ECO:0000313" key="7">
    <source>
        <dbReference type="EMBL" id="MEJ8568046.1"/>
    </source>
</evidence>
<name>A0AAW9RKK5_9GAMM</name>
<dbReference type="InterPro" id="IPR011009">
    <property type="entry name" value="Kinase-like_dom_sf"/>
</dbReference>
<evidence type="ECO:0000256" key="1">
    <source>
        <dbReference type="ARBA" id="ARBA00022679"/>
    </source>
</evidence>
<dbReference type="GO" id="GO:0005524">
    <property type="term" value="F:ATP binding"/>
    <property type="evidence" value="ECO:0007669"/>
    <property type="project" value="UniProtKB-KW"/>
</dbReference>
<dbReference type="InterPro" id="IPR008271">
    <property type="entry name" value="Ser/Thr_kinase_AS"/>
</dbReference>
<dbReference type="Gene3D" id="1.10.510.10">
    <property type="entry name" value="Transferase(Phosphotransferase) domain 1"/>
    <property type="match status" value="1"/>
</dbReference>
<reference evidence="7 8" key="1">
    <citation type="submission" date="2024-02" db="EMBL/GenBank/DDBJ databases">
        <title>A novel Wenzhouxiangellaceae bacterium, isolated from coastal sediments.</title>
        <authorList>
            <person name="Du Z.-J."/>
            <person name="Ye Y.-Q."/>
            <person name="Zhang X.-Y."/>
        </authorList>
    </citation>
    <scope>NUCLEOTIDE SEQUENCE [LARGE SCALE GENOMIC DNA]</scope>
    <source>
        <strain evidence="7 8">CH-27</strain>
    </source>
</reference>
<organism evidence="7 8">
    <name type="scientific">Elongatibacter sediminis</name>
    <dbReference type="NCBI Taxonomy" id="3119006"/>
    <lineage>
        <taxon>Bacteria</taxon>
        <taxon>Pseudomonadati</taxon>
        <taxon>Pseudomonadota</taxon>
        <taxon>Gammaproteobacteria</taxon>
        <taxon>Chromatiales</taxon>
        <taxon>Wenzhouxiangellaceae</taxon>
        <taxon>Elongatibacter</taxon>
    </lineage>
</organism>
<keyword evidence="4" id="KW-0067">ATP-binding</keyword>
<keyword evidence="8" id="KW-1185">Reference proteome</keyword>
<evidence type="ECO:0000259" key="6">
    <source>
        <dbReference type="PROSITE" id="PS50011"/>
    </source>
</evidence>
<evidence type="ECO:0000256" key="4">
    <source>
        <dbReference type="ARBA" id="ARBA00022840"/>
    </source>
</evidence>
<gene>
    <name evidence="7" type="ORF">V3330_10450</name>
</gene>
<keyword evidence="5" id="KW-0812">Transmembrane</keyword>
<dbReference type="CDD" id="cd14014">
    <property type="entry name" value="STKc_PknB_like"/>
    <property type="match status" value="1"/>
</dbReference>